<dbReference type="GeneID" id="25473923"/>
<dbReference type="AlphaFoldDB" id="U6MX14"/>
<organism evidence="6 7">
    <name type="scientific">Eimeria necatrix</name>
    <dbReference type="NCBI Taxonomy" id="51315"/>
    <lineage>
        <taxon>Eukaryota</taxon>
        <taxon>Sar</taxon>
        <taxon>Alveolata</taxon>
        <taxon>Apicomplexa</taxon>
        <taxon>Conoidasida</taxon>
        <taxon>Coccidia</taxon>
        <taxon>Eucoccidiorida</taxon>
        <taxon>Eimeriorina</taxon>
        <taxon>Eimeriidae</taxon>
        <taxon>Eimeria</taxon>
    </lineage>
</organism>
<feature type="region of interest" description="Disordered" evidence="5">
    <location>
        <begin position="18"/>
        <end position="60"/>
    </location>
</feature>
<feature type="compositionally biased region" description="Low complexity" evidence="5">
    <location>
        <begin position="80"/>
        <end position="96"/>
    </location>
</feature>
<protein>
    <recommendedName>
        <fullName evidence="3">Serine/threonine-protein phosphatase PGAM5, mitochondrial</fullName>
    </recommendedName>
    <alternativeName>
        <fullName evidence="4">Serine/threonine-protein phosphatase Pgam5, mitochondrial</fullName>
    </alternativeName>
</protein>
<evidence type="ECO:0000256" key="5">
    <source>
        <dbReference type="SAM" id="MobiDB-lite"/>
    </source>
</evidence>
<dbReference type="PANTHER" id="PTHR20935:SF0">
    <property type="entry name" value="SERINE_THREONINE-PROTEIN PHOSPHATASE PGAM5, MITOCHONDRIAL"/>
    <property type="match status" value="1"/>
</dbReference>
<dbReference type="EMBL" id="HG724561">
    <property type="protein sequence ID" value="CDJ67533.1"/>
    <property type="molecule type" value="Genomic_DNA"/>
</dbReference>
<dbReference type="Pfam" id="PF00300">
    <property type="entry name" value="His_Phos_1"/>
    <property type="match status" value="1"/>
</dbReference>
<reference evidence="6" key="1">
    <citation type="submission" date="2013-10" db="EMBL/GenBank/DDBJ databases">
        <title>Genomic analysis of the causative agents of coccidiosis in chickens.</title>
        <authorList>
            <person name="Reid A.J."/>
            <person name="Blake D."/>
            <person name="Billington K."/>
            <person name="Browne H."/>
            <person name="Dunn M."/>
            <person name="Hung S."/>
            <person name="Kawahara F."/>
            <person name="Miranda-Saavedra D."/>
            <person name="Mourier T."/>
            <person name="Nagra H."/>
            <person name="Otto T.D."/>
            <person name="Rawlings N."/>
            <person name="Sanchez A."/>
            <person name="Sanders M."/>
            <person name="Subramaniam C."/>
            <person name="Tay Y."/>
            <person name="Dear P."/>
            <person name="Doerig C."/>
            <person name="Gruber A."/>
            <person name="Parkinson J."/>
            <person name="Shirley M."/>
            <person name="Wan K.L."/>
            <person name="Berriman M."/>
            <person name="Tomley F."/>
            <person name="Pain A."/>
        </authorList>
    </citation>
    <scope>NUCLEOTIDE SEQUENCE [LARGE SCALE GENOMIC DNA]</scope>
    <source>
        <strain evidence="6">Houghton</strain>
    </source>
</reference>
<proteinExistence type="inferred from homology"/>
<dbReference type="GO" id="GO:0004722">
    <property type="term" value="F:protein serine/threonine phosphatase activity"/>
    <property type="evidence" value="ECO:0007669"/>
    <property type="project" value="TreeGrafter"/>
</dbReference>
<dbReference type="RefSeq" id="XP_013436000.1">
    <property type="nucleotide sequence ID" value="XM_013580546.1"/>
</dbReference>
<comment type="similarity">
    <text evidence="1">Belongs to the phosphoglycerate mutase family. BPG-dependent PGAM subfamily.</text>
</comment>
<dbReference type="GO" id="GO:0090141">
    <property type="term" value="P:positive regulation of mitochondrial fission"/>
    <property type="evidence" value="ECO:0007669"/>
    <property type="project" value="TreeGrafter"/>
</dbReference>
<dbReference type="InterPro" id="IPR013078">
    <property type="entry name" value="His_Pase_superF_clade-1"/>
</dbReference>
<dbReference type="VEuPathDB" id="ToxoDB:ENH_00037610"/>
<dbReference type="CDD" id="cd07067">
    <property type="entry name" value="HP_PGM_like"/>
    <property type="match status" value="1"/>
</dbReference>
<name>U6MX14_9EIME</name>
<dbReference type="InterPro" id="IPR051021">
    <property type="entry name" value="Mito_Ser/Thr_phosphatase"/>
</dbReference>
<evidence type="ECO:0000256" key="1">
    <source>
        <dbReference type="ARBA" id="ARBA00006717"/>
    </source>
</evidence>
<gene>
    <name evidence="6" type="ORF">ENH_00037610</name>
</gene>
<dbReference type="OrthoDB" id="330296at2759"/>
<dbReference type="SUPFAM" id="SSF53254">
    <property type="entry name" value="Phosphoglycerate mutase-like"/>
    <property type="match status" value="1"/>
</dbReference>
<feature type="compositionally biased region" description="Low complexity" evidence="5">
    <location>
        <begin position="103"/>
        <end position="122"/>
    </location>
</feature>
<dbReference type="Gene3D" id="3.40.50.1240">
    <property type="entry name" value="Phosphoglycerate mutase-like"/>
    <property type="match status" value="1"/>
</dbReference>
<dbReference type="Proteomes" id="UP000030754">
    <property type="component" value="Unassembled WGS sequence"/>
</dbReference>
<accession>U6MX14</accession>
<evidence type="ECO:0000256" key="3">
    <source>
        <dbReference type="ARBA" id="ARBA00039765"/>
    </source>
</evidence>
<keyword evidence="2" id="KW-0378">Hydrolase</keyword>
<evidence type="ECO:0000256" key="2">
    <source>
        <dbReference type="ARBA" id="ARBA00022801"/>
    </source>
</evidence>
<feature type="region of interest" description="Disordered" evidence="5">
    <location>
        <begin position="75"/>
        <end position="126"/>
    </location>
</feature>
<dbReference type="PANTHER" id="PTHR20935">
    <property type="entry name" value="PHOSPHOGLYCERATE MUTASE-RELATED"/>
    <property type="match status" value="1"/>
</dbReference>
<reference evidence="6" key="2">
    <citation type="submission" date="2013-10" db="EMBL/GenBank/DDBJ databases">
        <authorList>
            <person name="Aslett M."/>
        </authorList>
    </citation>
    <scope>NUCLEOTIDE SEQUENCE [LARGE SCALE GENOMIC DNA]</scope>
    <source>
        <strain evidence="6">Houghton</strain>
    </source>
</reference>
<evidence type="ECO:0000256" key="4">
    <source>
        <dbReference type="ARBA" id="ARBA00040722"/>
    </source>
</evidence>
<dbReference type="InterPro" id="IPR029033">
    <property type="entry name" value="His_PPase_superfam"/>
</dbReference>
<evidence type="ECO:0000313" key="6">
    <source>
        <dbReference type="EMBL" id="CDJ67533.1"/>
    </source>
</evidence>
<feature type="non-terminal residue" evidence="6">
    <location>
        <position position="177"/>
    </location>
</feature>
<sequence length="177" mass="19233">MRRARETAEVIAAKLAAAAAAAERPGVPTDQDPLLAEGVPAMPLPPSTVFKPTQETVDKDSKRIEEAFRRYFYRAAGPDQQQQQQQLLLQQQQQQQEAAAANSKVSTSGSNSASSSSSSSSSKPPTEEYSIIVCHGNVIRYFFCRALQLPRCAWLRLAAANCSISWLSVDSRGFVSA</sequence>
<dbReference type="GO" id="GO:0005739">
    <property type="term" value="C:mitochondrion"/>
    <property type="evidence" value="ECO:0007669"/>
    <property type="project" value="TreeGrafter"/>
</dbReference>
<keyword evidence="7" id="KW-1185">Reference proteome</keyword>
<evidence type="ECO:0000313" key="7">
    <source>
        <dbReference type="Proteomes" id="UP000030754"/>
    </source>
</evidence>